<dbReference type="VEuPathDB" id="FungiDB:SDRG_15721"/>
<sequence length="170" mass="18734">MGDLVCARLDPAMALYEEALRSISRDACATYKYAYMRRLDDAMEQGLILVDLPGRRKWSQDARVLDLLLANHPSGILPSTSLQLDDGRDPSTTMWTPVLPPGLDRTLHDHFARGSTNVLPVLSHVAIRRPASHDSAAPRLPRRAQEAASDADGDEEDALSSKRMKASEIC</sequence>
<name>T0PZD5_SAPDV</name>
<evidence type="ECO:0000313" key="2">
    <source>
        <dbReference type="EMBL" id="EQC26440.1"/>
    </source>
</evidence>
<dbReference type="OrthoDB" id="10505582at2759"/>
<accession>T0PZD5</accession>
<feature type="region of interest" description="Disordered" evidence="1">
    <location>
        <begin position="130"/>
        <end position="170"/>
    </location>
</feature>
<organism evidence="2 3">
    <name type="scientific">Saprolegnia diclina (strain VS20)</name>
    <dbReference type="NCBI Taxonomy" id="1156394"/>
    <lineage>
        <taxon>Eukaryota</taxon>
        <taxon>Sar</taxon>
        <taxon>Stramenopiles</taxon>
        <taxon>Oomycota</taxon>
        <taxon>Saprolegniomycetes</taxon>
        <taxon>Saprolegniales</taxon>
        <taxon>Saprolegniaceae</taxon>
        <taxon>Saprolegnia</taxon>
    </lineage>
</organism>
<feature type="compositionally biased region" description="Acidic residues" evidence="1">
    <location>
        <begin position="149"/>
        <end position="158"/>
    </location>
</feature>
<proteinExistence type="predicted"/>
<evidence type="ECO:0000256" key="1">
    <source>
        <dbReference type="SAM" id="MobiDB-lite"/>
    </source>
</evidence>
<gene>
    <name evidence="2" type="ORF">SDRG_15721</name>
</gene>
<dbReference type="RefSeq" id="XP_008620125.1">
    <property type="nucleotide sequence ID" value="XM_008621903.1"/>
</dbReference>
<protein>
    <submittedName>
        <fullName evidence="2">Uncharacterized protein</fullName>
    </submittedName>
</protein>
<dbReference type="InParanoid" id="T0PZD5"/>
<dbReference type="EMBL" id="JH767231">
    <property type="protein sequence ID" value="EQC26440.1"/>
    <property type="molecule type" value="Genomic_DNA"/>
</dbReference>
<dbReference type="GeneID" id="19956448"/>
<evidence type="ECO:0000313" key="3">
    <source>
        <dbReference type="Proteomes" id="UP000030762"/>
    </source>
</evidence>
<dbReference type="AlphaFoldDB" id="T0PZD5"/>
<keyword evidence="3" id="KW-1185">Reference proteome</keyword>
<dbReference type="Proteomes" id="UP000030762">
    <property type="component" value="Unassembled WGS sequence"/>
</dbReference>
<reference evidence="2 3" key="1">
    <citation type="submission" date="2012-04" db="EMBL/GenBank/DDBJ databases">
        <title>The Genome Sequence of Saprolegnia declina VS20.</title>
        <authorList>
            <consortium name="The Broad Institute Genome Sequencing Platform"/>
            <person name="Russ C."/>
            <person name="Nusbaum C."/>
            <person name="Tyler B."/>
            <person name="van West P."/>
            <person name="Dieguez-Uribeondo J."/>
            <person name="de Bruijn I."/>
            <person name="Tripathy S."/>
            <person name="Jiang R."/>
            <person name="Young S.K."/>
            <person name="Zeng Q."/>
            <person name="Gargeya S."/>
            <person name="Fitzgerald M."/>
            <person name="Haas B."/>
            <person name="Abouelleil A."/>
            <person name="Alvarado L."/>
            <person name="Arachchi H.M."/>
            <person name="Berlin A."/>
            <person name="Chapman S.B."/>
            <person name="Goldberg J."/>
            <person name="Griggs A."/>
            <person name="Gujja S."/>
            <person name="Hansen M."/>
            <person name="Howarth C."/>
            <person name="Imamovic A."/>
            <person name="Larimer J."/>
            <person name="McCowen C."/>
            <person name="Montmayeur A."/>
            <person name="Murphy C."/>
            <person name="Neiman D."/>
            <person name="Pearson M."/>
            <person name="Priest M."/>
            <person name="Roberts A."/>
            <person name="Saif S."/>
            <person name="Shea T."/>
            <person name="Sisk P."/>
            <person name="Sykes S."/>
            <person name="Wortman J."/>
            <person name="Nusbaum C."/>
            <person name="Birren B."/>
        </authorList>
    </citation>
    <scope>NUCLEOTIDE SEQUENCE [LARGE SCALE GENOMIC DNA]</scope>
    <source>
        <strain evidence="2 3">VS20</strain>
    </source>
</reference>